<evidence type="ECO:0008006" key="4">
    <source>
        <dbReference type="Google" id="ProtNLM"/>
    </source>
</evidence>
<dbReference type="Pfam" id="PF05045">
    <property type="entry name" value="RgpF"/>
    <property type="match status" value="1"/>
</dbReference>
<keyword evidence="3" id="KW-1185">Reference proteome</keyword>
<comment type="caution">
    <text evidence="2">The sequence shown here is derived from an EMBL/GenBank/DDBJ whole genome shotgun (WGS) entry which is preliminary data.</text>
</comment>
<protein>
    <recommendedName>
        <fullName evidence="4">Glycosyl transferase family 1</fullName>
    </recommendedName>
</protein>
<evidence type="ECO:0000313" key="2">
    <source>
        <dbReference type="EMBL" id="MTW22684.1"/>
    </source>
</evidence>
<dbReference type="RefSeq" id="WP_155451249.1">
    <property type="nucleotide sequence ID" value="NZ_WNKT01000049.1"/>
</dbReference>
<dbReference type="OrthoDB" id="9802649at2"/>
<organism evidence="2 3">
    <name type="scientific">Allochromatium palmeri</name>
    <dbReference type="NCBI Taxonomy" id="231048"/>
    <lineage>
        <taxon>Bacteria</taxon>
        <taxon>Pseudomonadati</taxon>
        <taxon>Pseudomonadota</taxon>
        <taxon>Gammaproteobacteria</taxon>
        <taxon>Chromatiales</taxon>
        <taxon>Chromatiaceae</taxon>
        <taxon>Allochromatium</taxon>
    </lineage>
</organism>
<accession>A0A6N8EK27</accession>
<gene>
    <name evidence="2" type="ORF">GJ668_16580</name>
</gene>
<dbReference type="EMBL" id="WNKT01000049">
    <property type="protein sequence ID" value="MTW22684.1"/>
    <property type="molecule type" value="Genomic_DNA"/>
</dbReference>
<reference evidence="2 3" key="1">
    <citation type="submission" date="2019-11" db="EMBL/GenBank/DDBJ databases">
        <title>Whole-genome sequence of the anaerobic purple sulfur bacterium Allochromatium palmeri DSM 15591.</title>
        <authorList>
            <person name="Kyndt J.A."/>
            <person name="Meyer T.E."/>
        </authorList>
    </citation>
    <scope>NUCLEOTIDE SEQUENCE [LARGE SCALE GENOMIC DNA]</scope>
    <source>
        <strain evidence="2 3">DSM 15591</strain>
    </source>
</reference>
<sequence>MIRSSENCRKPSRSTGRRESAPASKPLSNNRSLHGDRYLRAVSQRPPSRLALGNAALRAGRHAEAIAHYAWLICQSPELAETLALADNLALARQRHHRASSQHGSPWRDSPCPARVAVVVHIYYPELWPEIAEALSLLVYPFDLYVTITPDTAPDITSRVRSAFPAAHIQTYPNRGMDVLPFLRLAPTLIQADYQAVCKLHTKRGDGQQGITWRRAMLDPLIGDNTSFVDVAEAFARDPRLQLVGPAPLYQSAQHLMRCNEPLVSRLYQQLTGQGLPAANWGFFAGTMFWVRPRILQALAKLIAPGAVLDPELFETDYQQDGQRVHALERVFGVLPSLHGGEVGLVHHALNGGWCLQLPPPRPRTASAQIWTLMPQYEQLTDKRQEMTGSGQFDVGQYLQQWPELAGTQIDPLTHYLLIGVFEHATES</sequence>
<dbReference type="Proteomes" id="UP000434044">
    <property type="component" value="Unassembled WGS sequence"/>
</dbReference>
<proteinExistence type="predicted"/>
<feature type="region of interest" description="Disordered" evidence="1">
    <location>
        <begin position="1"/>
        <end position="36"/>
    </location>
</feature>
<evidence type="ECO:0000256" key="1">
    <source>
        <dbReference type="SAM" id="MobiDB-lite"/>
    </source>
</evidence>
<evidence type="ECO:0000313" key="3">
    <source>
        <dbReference type="Proteomes" id="UP000434044"/>
    </source>
</evidence>
<name>A0A6N8EK27_9GAMM</name>
<dbReference type="InterPro" id="IPR007739">
    <property type="entry name" value="RgpF"/>
</dbReference>
<dbReference type="AlphaFoldDB" id="A0A6N8EK27"/>